<feature type="compositionally biased region" description="Low complexity" evidence="1">
    <location>
        <begin position="13"/>
        <end position="27"/>
    </location>
</feature>
<gene>
    <name evidence="2" type="ORF">LTRI10_LOCUS2738</name>
</gene>
<reference evidence="2 3" key="1">
    <citation type="submission" date="2024-04" db="EMBL/GenBank/DDBJ databases">
        <authorList>
            <person name="Fracassetti M."/>
        </authorList>
    </citation>
    <scope>NUCLEOTIDE SEQUENCE [LARGE SCALE GENOMIC DNA]</scope>
</reference>
<dbReference type="AlphaFoldDB" id="A0AAV2CEJ2"/>
<accession>A0AAV2CEJ2</accession>
<feature type="compositionally biased region" description="Basic residues" evidence="1">
    <location>
        <begin position="56"/>
        <end position="66"/>
    </location>
</feature>
<dbReference type="EMBL" id="OZ034813">
    <property type="protein sequence ID" value="CAL1354957.1"/>
    <property type="molecule type" value="Genomic_DNA"/>
</dbReference>
<name>A0AAV2CEJ2_9ROSI</name>
<evidence type="ECO:0000313" key="3">
    <source>
        <dbReference type="Proteomes" id="UP001497516"/>
    </source>
</evidence>
<dbReference type="Proteomes" id="UP001497516">
    <property type="component" value="Chromosome 1"/>
</dbReference>
<evidence type="ECO:0000313" key="2">
    <source>
        <dbReference type="EMBL" id="CAL1354957.1"/>
    </source>
</evidence>
<evidence type="ECO:0000256" key="1">
    <source>
        <dbReference type="SAM" id="MobiDB-lite"/>
    </source>
</evidence>
<sequence>MGEHLTCTPPSPSTLRLRPSSPSSFSPSPNPNNRTPPDPLLLPRATVHRLPPPGASRRRHHLRHPSSRLNLEASDGSPRLLIVWEDNLAASWSPSPRLPLCRRQLPSACRRARWWSPVRPPSSRL</sequence>
<feature type="region of interest" description="Disordered" evidence="1">
    <location>
        <begin position="1"/>
        <end position="73"/>
    </location>
</feature>
<proteinExistence type="predicted"/>
<protein>
    <submittedName>
        <fullName evidence="2">Uncharacterized protein</fullName>
    </submittedName>
</protein>
<feature type="compositionally biased region" description="Pro residues" evidence="1">
    <location>
        <begin position="28"/>
        <end position="40"/>
    </location>
</feature>
<organism evidence="2 3">
    <name type="scientific">Linum trigynum</name>
    <dbReference type="NCBI Taxonomy" id="586398"/>
    <lineage>
        <taxon>Eukaryota</taxon>
        <taxon>Viridiplantae</taxon>
        <taxon>Streptophyta</taxon>
        <taxon>Embryophyta</taxon>
        <taxon>Tracheophyta</taxon>
        <taxon>Spermatophyta</taxon>
        <taxon>Magnoliopsida</taxon>
        <taxon>eudicotyledons</taxon>
        <taxon>Gunneridae</taxon>
        <taxon>Pentapetalae</taxon>
        <taxon>rosids</taxon>
        <taxon>fabids</taxon>
        <taxon>Malpighiales</taxon>
        <taxon>Linaceae</taxon>
        <taxon>Linum</taxon>
    </lineage>
</organism>
<keyword evidence="3" id="KW-1185">Reference proteome</keyword>